<dbReference type="Gene3D" id="2.130.10.10">
    <property type="entry name" value="YVTN repeat-like/Quinoprotein amine dehydrogenase"/>
    <property type="match status" value="1"/>
</dbReference>
<dbReference type="InterPro" id="IPR050358">
    <property type="entry name" value="RSE1/DDB1/CFT1"/>
</dbReference>
<feature type="domain" description="RSE1/DDB1/CPSF1 first beta-propeller" evidence="3">
    <location>
        <begin position="26"/>
        <end position="327"/>
    </location>
</feature>
<dbReference type="InterPro" id="IPR058543">
    <property type="entry name" value="Beta-prop_RSE1/DDB1/CPSF1_2nd"/>
</dbReference>
<evidence type="ECO:0000256" key="2">
    <source>
        <dbReference type="SAM" id="Phobius"/>
    </source>
</evidence>
<evidence type="ECO:0000259" key="4">
    <source>
        <dbReference type="Pfam" id="PF23726"/>
    </source>
</evidence>
<sequence>MYQHCLSAYWHGYIPTSFLIFVFISSGCFIAASAYDDRFAVFSVSESAGSNIIDKMILYPSENDGEASFSLGPSRINVRVTIWSMSFISKESKKVTEDEHSCILAMVAHRQGASFNDLLLFSCNSRENTIRTISQYSEPGSLAISITEVPHLSGFAFVSRVGDILLMDLRDPSNPCCIQKISVSTGIVEDNSFADESCRGIDVDDEGMSKVAACALLELRDSGDDMVRRDDPMSIDRRNNGTNSTTKYVSSWSWEPSESNPKLIMCLSTGELFVLEVNSAVGGMRVNMCNSLYKVSSCNVLLWLESGLIAAFVEMGDGMIFKFEHGELLLKSRIQNLSPILDLCFVDYHGEKQDQMFACCGMRPEGSLRIVRSGISVDRLYRSLPIYKGITGTWTLRMKESDSHHSFLVVSFVEQTRVLSVGLSFIDASDVIGFQTDVCTLACGLLADGLLVQIHRTEVRLCLPTITAHPEGIPLPQPISASWYPSNMTISVGAVGHNFIVIATSYPCYLFILGFRSLSVYQYEIYEIQHVRLHYEVSCISIPHKKFRQRFSGSTIGLADKNHKISVPSGIEIGSTFVVGTHKPSVELLSFSPDEGCKVLAVGRILLNNTFGTPISGCIPEDVKIVLVDRFYVLAGLRNGMLLRFEWPTYSSVFQSGTPEQSSFTSLSKQEISLANATSSCIFGPQYCSMSMMGEVNNSVPLLQLIAFRRIGITPVFLVPLHESLDADIIALSDRPWLLQTARHNLAYTSISFQCATATHVTPVSTVHCPKGVLFVAENSLHLVCTVQCHNSLLGFLRGIFRMAESGRVVGSAPADPDPESGRSQAESGSGLCKPSPVGGWVFHPPRSRVGMGRFRSESADSERSWPTRSG</sequence>
<organism evidence="5 6">
    <name type="scientific">Colocasia esculenta</name>
    <name type="common">Wild taro</name>
    <name type="synonym">Arum esculentum</name>
    <dbReference type="NCBI Taxonomy" id="4460"/>
    <lineage>
        <taxon>Eukaryota</taxon>
        <taxon>Viridiplantae</taxon>
        <taxon>Streptophyta</taxon>
        <taxon>Embryophyta</taxon>
        <taxon>Tracheophyta</taxon>
        <taxon>Spermatophyta</taxon>
        <taxon>Magnoliopsida</taxon>
        <taxon>Liliopsida</taxon>
        <taxon>Araceae</taxon>
        <taxon>Aroideae</taxon>
        <taxon>Colocasieae</taxon>
        <taxon>Colocasia</taxon>
    </lineage>
</organism>
<dbReference type="Proteomes" id="UP000652761">
    <property type="component" value="Unassembled WGS sequence"/>
</dbReference>
<accession>A0A843TWX2</accession>
<dbReference type="AlphaFoldDB" id="A0A843TWX2"/>
<keyword evidence="2" id="KW-0812">Transmembrane</keyword>
<keyword evidence="2" id="KW-0472">Membrane</keyword>
<feature type="region of interest" description="Disordered" evidence="1">
    <location>
        <begin position="809"/>
        <end position="871"/>
    </location>
</feature>
<evidence type="ECO:0000313" key="5">
    <source>
        <dbReference type="EMBL" id="MQL75968.1"/>
    </source>
</evidence>
<reference evidence="5" key="1">
    <citation type="submission" date="2017-07" db="EMBL/GenBank/DDBJ databases">
        <title>Taro Niue Genome Assembly and Annotation.</title>
        <authorList>
            <person name="Atibalentja N."/>
            <person name="Keating K."/>
            <person name="Fields C.J."/>
        </authorList>
    </citation>
    <scope>NUCLEOTIDE SEQUENCE</scope>
    <source>
        <strain evidence="5">Niue_2</strain>
        <tissue evidence="5">Leaf</tissue>
    </source>
</reference>
<protein>
    <submittedName>
        <fullName evidence="5">Uncharacterized protein</fullName>
    </submittedName>
</protein>
<dbReference type="Pfam" id="PF23726">
    <property type="entry name" value="Beta-prop_RSE1_2nd"/>
    <property type="match status" value="1"/>
</dbReference>
<keyword evidence="2" id="KW-1133">Transmembrane helix</keyword>
<dbReference type="EMBL" id="NMUH01000273">
    <property type="protein sequence ID" value="MQL75968.1"/>
    <property type="molecule type" value="Genomic_DNA"/>
</dbReference>
<dbReference type="InterPro" id="IPR018846">
    <property type="entry name" value="Beta-prop_RSE1/DDB1/CPSF1_1st"/>
</dbReference>
<name>A0A843TWX2_COLES</name>
<feature type="transmembrane region" description="Helical" evidence="2">
    <location>
        <begin position="12"/>
        <end position="35"/>
    </location>
</feature>
<evidence type="ECO:0000259" key="3">
    <source>
        <dbReference type="Pfam" id="PF10433"/>
    </source>
</evidence>
<comment type="caution">
    <text evidence="5">The sequence shown here is derived from an EMBL/GenBank/DDBJ whole genome shotgun (WGS) entry which is preliminary data.</text>
</comment>
<evidence type="ECO:0000313" key="6">
    <source>
        <dbReference type="Proteomes" id="UP000652761"/>
    </source>
</evidence>
<dbReference type="InterPro" id="IPR015943">
    <property type="entry name" value="WD40/YVTN_repeat-like_dom_sf"/>
</dbReference>
<dbReference type="Pfam" id="PF10433">
    <property type="entry name" value="Beta-prop_RSE1_1st"/>
    <property type="match status" value="1"/>
</dbReference>
<dbReference type="PANTHER" id="PTHR10644">
    <property type="entry name" value="DNA REPAIR/RNA PROCESSING CPSF FAMILY"/>
    <property type="match status" value="1"/>
</dbReference>
<proteinExistence type="predicted"/>
<keyword evidence="6" id="KW-1185">Reference proteome</keyword>
<gene>
    <name evidence="5" type="ORF">Taro_008339</name>
</gene>
<feature type="non-terminal residue" evidence="5">
    <location>
        <position position="1"/>
    </location>
</feature>
<feature type="compositionally biased region" description="Basic and acidic residues" evidence="1">
    <location>
        <begin position="855"/>
        <end position="871"/>
    </location>
</feature>
<evidence type="ECO:0000256" key="1">
    <source>
        <dbReference type="SAM" id="MobiDB-lite"/>
    </source>
</evidence>
<dbReference type="OrthoDB" id="20774at2759"/>
<feature type="domain" description="RSE1/DDB1/CPSF1 second beta-propeller" evidence="4">
    <location>
        <begin position="388"/>
        <end position="783"/>
    </location>
</feature>